<evidence type="ECO:0000313" key="1">
    <source>
        <dbReference type="EMBL" id="KAK7807771.1"/>
    </source>
</evidence>
<comment type="caution">
    <text evidence="1">The sequence shown here is derived from an EMBL/GenBank/DDBJ whole genome shotgun (WGS) entry which is preliminary data.</text>
</comment>
<reference evidence="1 2" key="1">
    <citation type="journal article" date="2023" name="bioRxiv">
        <title>Conserved and derived expression patterns and positive selection on dental genes reveal complex evolutionary context of ever-growing rodent molars.</title>
        <authorList>
            <person name="Calamari Z.T."/>
            <person name="Song A."/>
            <person name="Cohen E."/>
            <person name="Akter M."/>
            <person name="Roy R.D."/>
            <person name="Hallikas O."/>
            <person name="Christensen M.M."/>
            <person name="Li P."/>
            <person name="Marangoni P."/>
            <person name="Jernvall J."/>
            <person name="Klein O.D."/>
        </authorList>
    </citation>
    <scope>NUCLEOTIDE SEQUENCE [LARGE SCALE GENOMIC DNA]</scope>
    <source>
        <strain evidence="1">V071</strain>
    </source>
</reference>
<evidence type="ECO:0000313" key="2">
    <source>
        <dbReference type="Proteomes" id="UP001488838"/>
    </source>
</evidence>
<accession>A0AAW0I055</accession>
<sequence>MYKLKVVDSTDHTFENFYFGSLKLNSIHISQRFTVDSFGNYASCGQEKSREPWLQHREPGNMVAAGTLAQLTSRGGSCSPHPSLLALASPPHPFLLFFIPYPHDPSFL</sequence>
<dbReference type="EMBL" id="JBBHLL010000261">
    <property type="protein sequence ID" value="KAK7807771.1"/>
    <property type="molecule type" value="Genomic_DNA"/>
</dbReference>
<proteinExistence type="predicted"/>
<gene>
    <name evidence="1" type="ORF">U0070_000086</name>
</gene>
<organism evidence="1 2">
    <name type="scientific">Myodes glareolus</name>
    <name type="common">Bank vole</name>
    <name type="synonym">Clethrionomys glareolus</name>
    <dbReference type="NCBI Taxonomy" id="447135"/>
    <lineage>
        <taxon>Eukaryota</taxon>
        <taxon>Metazoa</taxon>
        <taxon>Chordata</taxon>
        <taxon>Craniata</taxon>
        <taxon>Vertebrata</taxon>
        <taxon>Euteleostomi</taxon>
        <taxon>Mammalia</taxon>
        <taxon>Eutheria</taxon>
        <taxon>Euarchontoglires</taxon>
        <taxon>Glires</taxon>
        <taxon>Rodentia</taxon>
        <taxon>Myomorpha</taxon>
        <taxon>Muroidea</taxon>
        <taxon>Cricetidae</taxon>
        <taxon>Arvicolinae</taxon>
        <taxon>Myodes</taxon>
    </lineage>
</organism>
<dbReference type="Proteomes" id="UP001488838">
    <property type="component" value="Unassembled WGS sequence"/>
</dbReference>
<name>A0AAW0I055_MYOGA</name>
<protein>
    <submittedName>
        <fullName evidence="1">Uncharacterized protein</fullName>
    </submittedName>
</protein>
<dbReference type="AlphaFoldDB" id="A0AAW0I055"/>
<keyword evidence="2" id="KW-1185">Reference proteome</keyword>